<dbReference type="GO" id="GO:0016491">
    <property type="term" value="F:oxidoreductase activity"/>
    <property type="evidence" value="ECO:0007669"/>
    <property type="project" value="UniProtKB-KW"/>
</dbReference>
<evidence type="ECO:0000256" key="2">
    <source>
        <dbReference type="ARBA" id="ARBA00023002"/>
    </source>
</evidence>
<keyword evidence="2" id="KW-0560">Oxidoreductase</keyword>
<evidence type="ECO:0000259" key="4">
    <source>
        <dbReference type="Pfam" id="PF02826"/>
    </source>
</evidence>
<sequence length="74" mass="8220">MKKGVCIVNVAQGGVIDEEALVRALEGGIVAQAALDVFTEEPPPKDSKLVQILSDNRFYRSLHHLLYWQRSLAD</sequence>
<gene>
    <name evidence="5" type="ORF">HUJ06_026754</name>
</gene>
<dbReference type="Proteomes" id="UP000607653">
    <property type="component" value="Unassembled WGS sequence"/>
</dbReference>
<accession>A0A822XY59</accession>
<dbReference type="InterPro" id="IPR050418">
    <property type="entry name" value="D-iso_2-hydroxyacid_DH_PdxB"/>
</dbReference>
<evidence type="ECO:0000313" key="6">
    <source>
        <dbReference type="Proteomes" id="UP000607653"/>
    </source>
</evidence>
<dbReference type="EMBL" id="DUZY01000001">
    <property type="protein sequence ID" value="DAD25290.1"/>
    <property type="molecule type" value="Genomic_DNA"/>
</dbReference>
<feature type="domain" description="D-isomer specific 2-hydroxyacid dehydrogenase NAD-binding" evidence="4">
    <location>
        <begin position="1"/>
        <end position="51"/>
    </location>
</feature>
<dbReference type="AlphaFoldDB" id="A0A822XY59"/>
<dbReference type="GO" id="GO:0051287">
    <property type="term" value="F:NAD binding"/>
    <property type="evidence" value="ECO:0007669"/>
    <property type="project" value="InterPro"/>
</dbReference>
<comment type="caution">
    <text evidence="5">The sequence shown here is derived from an EMBL/GenBank/DDBJ whole genome shotgun (WGS) entry which is preliminary data.</text>
</comment>
<evidence type="ECO:0000313" key="5">
    <source>
        <dbReference type="EMBL" id="DAD25290.1"/>
    </source>
</evidence>
<dbReference type="InterPro" id="IPR036291">
    <property type="entry name" value="NAD(P)-bd_dom_sf"/>
</dbReference>
<dbReference type="SUPFAM" id="SSF51735">
    <property type="entry name" value="NAD(P)-binding Rossmann-fold domains"/>
    <property type="match status" value="1"/>
</dbReference>
<comment type="similarity">
    <text evidence="1">Belongs to the D-isomer specific 2-hydroxyacid dehydrogenase family.</text>
</comment>
<dbReference type="Gene3D" id="3.40.50.720">
    <property type="entry name" value="NAD(P)-binding Rossmann-like Domain"/>
    <property type="match status" value="1"/>
</dbReference>
<evidence type="ECO:0000256" key="1">
    <source>
        <dbReference type="ARBA" id="ARBA00005854"/>
    </source>
</evidence>
<protein>
    <recommendedName>
        <fullName evidence="4">D-isomer specific 2-hydroxyacid dehydrogenase NAD-binding domain-containing protein</fullName>
    </recommendedName>
</protein>
<dbReference type="Pfam" id="PF02826">
    <property type="entry name" value="2-Hacid_dh_C"/>
    <property type="match status" value="1"/>
</dbReference>
<keyword evidence="6" id="KW-1185">Reference proteome</keyword>
<dbReference type="InterPro" id="IPR006140">
    <property type="entry name" value="D-isomer_DH_NAD-bd"/>
</dbReference>
<dbReference type="PANTHER" id="PTHR43761">
    <property type="entry name" value="D-ISOMER SPECIFIC 2-HYDROXYACID DEHYDROGENASE FAMILY PROTEIN (AFU_ORTHOLOGUE AFUA_1G13630)"/>
    <property type="match status" value="1"/>
</dbReference>
<organism evidence="5 6">
    <name type="scientific">Nelumbo nucifera</name>
    <name type="common">Sacred lotus</name>
    <dbReference type="NCBI Taxonomy" id="4432"/>
    <lineage>
        <taxon>Eukaryota</taxon>
        <taxon>Viridiplantae</taxon>
        <taxon>Streptophyta</taxon>
        <taxon>Embryophyta</taxon>
        <taxon>Tracheophyta</taxon>
        <taxon>Spermatophyta</taxon>
        <taxon>Magnoliopsida</taxon>
        <taxon>Proteales</taxon>
        <taxon>Nelumbonaceae</taxon>
        <taxon>Nelumbo</taxon>
    </lineage>
</organism>
<proteinExistence type="inferred from homology"/>
<name>A0A822XY59_NELNU</name>
<evidence type="ECO:0000256" key="3">
    <source>
        <dbReference type="ARBA" id="ARBA00023027"/>
    </source>
</evidence>
<reference evidence="5 6" key="1">
    <citation type="journal article" date="2020" name="Mol. Biol. Evol.">
        <title>Distinct Expression and Methylation Patterns for Genes with Different Fates following a Single Whole-Genome Duplication in Flowering Plants.</title>
        <authorList>
            <person name="Shi T."/>
            <person name="Rahmani R.S."/>
            <person name="Gugger P.F."/>
            <person name="Wang M."/>
            <person name="Li H."/>
            <person name="Zhang Y."/>
            <person name="Li Z."/>
            <person name="Wang Q."/>
            <person name="Van de Peer Y."/>
            <person name="Marchal K."/>
            <person name="Chen J."/>
        </authorList>
    </citation>
    <scope>NUCLEOTIDE SEQUENCE [LARGE SCALE GENOMIC DNA]</scope>
    <source>
        <tissue evidence="5">Leaf</tissue>
    </source>
</reference>
<dbReference type="PANTHER" id="PTHR43761:SF1">
    <property type="entry name" value="D-ISOMER SPECIFIC 2-HYDROXYACID DEHYDROGENASE CATALYTIC DOMAIN-CONTAINING PROTEIN-RELATED"/>
    <property type="match status" value="1"/>
</dbReference>
<keyword evidence="3" id="KW-0520">NAD</keyword>